<dbReference type="PROSITE" id="PS00108">
    <property type="entry name" value="PROTEIN_KINASE_ST"/>
    <property type="match status" value="1"/>
</dbReference>
<feature type="binding site" evidence="5">
    <location>
        <position position="43"/>
    </location>
    <ligand>
        <name>ATP</name>
        <dbReference type="ChEBI" id="CHEBI:30616"/>
    </ligand>
</feature>
<protein>
    <recommendedName>
        <fullName evidence="7">Protein kinase domain-containing protein</fullName>
    </recommendedName>
</protein>
<evidence type="ECO:0000259" key="7">
    <source>
        <dbReference type="PROSITE" id="PS50011"/>
    </source>
</evidence>
<keyword evidence="9" id="KW-1185">Reference proteome</keyword>
<dbReference type="Pfam" id="PF00069">
    <property type="entry name" value="Pkinase"/>
    <property type="match status" value="1"/>
</dbReference>
<dbReference type="InterPro" id="IPR008271">
    <property type="entry name" value="Ser/Thr_kinase_AS"/>
</dbReference>
<keyword evidence="2 5" id="KW-0547">Nucleotide-binding</keyword>
<evidence type="ECO:0000256" key="5">
    <source>
        <dbReference type="PROSITE-ProRule" id="PRU10141"/>
    </source>
</evidence>
<sequence>MEEKQAKFKWSRGRTLGKGSYGFVSLASTDTPSPMIPSLIAVKSCMLNRSQSLRNEREFLRMFEDCPQIIRCFGFKVTYEDDLYLYNLLLEFASAGSLADRIDERGLPEFQVQKYTKNVVLGLSLIHKKGIIHCDIKPQNILLTTDGDDDDGMAEVAKIADFGLSITLEKNWKENMGHRGTKRYMAPEALIKKEYCPGVDIWSLGCTVYEMITGKPLWESSDSDLLLNRIKYEEPNIENPKLSTEAKDFLNNCLVRNPSARWSAEMLLNHSFLKSADDVQPPDTKKRQCDGMSLLRKKRTKTAFRTQPHIRDLVIQLDSDSKDENSRPN</sequence>
<name>A0AAV9KAG1_9SOLN</name>
<dbReference type="SUPFAM" id="SSF56112">
    <property type="entry name" value="Protein kinase-like (PK-like)"/>
    <property type="match status" value="1"/>
</dbReference>
<evidence type="ECO:0000256" key="1">
    <source>
        <dbReference type="ARBA" id="ARBA00022679"/>
    </source>
</evidence>
<dbReference type="PROSITE" id="PS50011">
    <property type="entry name" value="PROTEIN_KINASE_DOM"/>
    <property type="match status" value="1"/>
</dbReference>
<dbReference type="InterPro" id="IPR011009">
    <property type="entry name" value="Kinase-like_dom_sf"/>
</dbReference>
<keyword evidence="1" id="KW-0808">Transferase</keyword>
<dbReference type="PANTHER" id="PTHR48011:SF54">
    <property type="entry name" value="PROTEIN KINASE DOMAIN-CONTAINING PROTEIN"/>
    <property type="match status" value="1"/>
</dbReference>
<evidence type="ECO:0000256" key="4">
    <source>
        <dbReference type="ARBA" id="ARBA00022840"/>
    </source>
</evidence>
<dbReference type="AlphaFoldDB" id="A0AAV9KAG1"/>
<evidence type="ECO:0000256" key="2">
    <source>
        <dbReference type="ARBA" id="ARBA00022741"/>
    </source>
</evidence>
<dbReference type="GO" id="GO:0007165">
    <property type="term" value="P:signal transduction"/>
    <property type="evidence" value="ECO:0007669"/>
    <property type="project" value="TreeGrafter"/>
</dbReference>
<keyword evidence="6" id="KW-0723">Serine/threonine-protein kinase</keyword>
<keyword evidence="4 5" id="KW-0067">ATP-binding</keyword>
<dbReference type="SMART" id="SM00220">
    <property type="entry name" value="S_TKc"/>
    <property type="match status" value="1"/>
</dbReference>
<keyword evidence="3" id="KW-0418">Kinase</keyword>
<dbReference type="PROSITE" id="PS00107">
    <property type="entry name" value="PROTEIN_KINASE_ATP"/>
    <property type="match status" value="1"/>
</dbReference>
<dbReference type="PANTHER" id="PTHR48011">
    <property type="entry name" value="CCR4-NOT TRANSCRIPTIONAL COMPLEX SUBUNIT CAF120-RELATED"/>
    <property type="match status" value="1"/>
</dbReference>
<dbReference type="InterPro" id="IPR052751">
    <property type="entry name" value="Plant_MAPKKK"/>
</dbReference>
<organism evidence="8 9">
    <name type="scientific">Solanum pinnatisectum</name>
    <name type="common">tansyleaf nightshade</name>
    <dbReference type="NCBI Taxonomy" id="50273"/>
    <lineage>
        <taxon>Eukaryota</taxon>
        <taxon>Viridiplantae</taxon>
        <taxon>Streptophyta</taxon>
        <taxon>Embryophyta</taxon>
        <taxon>Tracheophyta</taxon>
        <taxon>Spermatophyta</taxon>
        <taxon>Magnoliopsida</taxon>
        <taxon>eudicotyledons</taxon>
        <taxon>Gunneridae</taxon>
        <taxon>Pentapetalae</taxon>
        <taxon>asterids</taxon>
        <taxon>lamiids</taxon>
        <taxon>Solanales</taxon>
        <taxon>Solanaceae</taxon>
        <taxon>Solanoideae</taxon>
        <taxon>Solaneae</taxon>
        <taxon>Solanum</taxon>
    </lineage>
</organism>
<gene>
    <name evidence="8" type="ORF">R3W88_004846</name>
</gene>
<comment type="caution">
    <text evidence="8">The sequence shown here is derived from an EMBL/GenBank/DDBJ whole genome shotgun (WGS) entry which is preliminary data.</text>
</comment>
<dbReference type="FunFam" id="1.10.510.10:FF:002471">
    <property type="match status" value="1"/>
</dbReference>
<reference evidence="8 9" key="1">
    <citation type="submission" date="2023-10" db="EMBL/GenBank/DDBJ databases">
        <title>Genome-Wide Identification Analysis in wild type Solanum Pinnatisectum Reveals Some Genes Defensing Phytophthora Infestans.</title>
        <authorList>
            <person name="Sun C."/>
        </authorList>
    </citation>
    <scope>NUCLEOTIDE SEQUENCE [LARGE SCALE GENOMIC DNA]</scope>
    <source>
        <strain evidence="8">LQN</strain>
        <tissue evidence="8">Leaf</tissue>
    </source>
</reference>
<accession>A0AAV9KAG1</accession>
<evidence type="ECO:0000313" key="9">
    <source>
        <dbReference type="Proteomes" id="UP001311915"/>
    </source>
</evidence>
<feature type="domain" description="Protein kinase" evidence="7">
    <location>
        <begin position="10"/>
        <end position="273"/>
    </location>
</feature>
<dbReference type="GO" id="GO:0005524">
    <property type="term" value="F:ATP binding"/>
    <property type="evidence" value="ECO:0007669"/>
    <property type="project" value="UniProtKB-UniRule"/>
</dbReference>
<dbReference type="Gene3D" id="3.30.200.20">
    <property type="entry name" value="Phosphorylase Kinase, domain 1"/>
    <property type="match status" value="1"/>
</dbReference>
<evidence type="ECO:0000256" key="3">
    <source>
        <dbReference type="ARBA" id="ARBA00022777"/>
    </source>
</evidence>
<dbReference type="Proteomes" id="UP001311915">
    <property type="component" value="Unassembled WGS sequence"/>
</dbReference>
<evidence type="ECO:0000313" key="8">
    <source>
        <dbReference type="EMBL" id="KAK4710333.1"/>
    </source>
</evidence>
<evidence type="ECO:0000256" key="6">
    <source>
        <dbReference type="RuleBase" id="RU000304"/>
    </source>
</evidence>
<dbReference type="EMBL" id="JAWPEI010000011">
    <property type="protein sequence ID" value="KAK4710333.1"/>
    <property type="molecule type" value="Genomic_DNA"/>
</dbReference>
<comment type="similarity">
    <text evidence="6">Belongs to the protein kinase superfamily.</text>
</comment>
<dbReference type="InterPro" id="IPR000719">
    <property type="entry name" value="Prot_kinase_dom"/>
</dbReference>
<dbReference type="Gene3D" id="1.10.510.10">
    <property type="entry name" value="Transferase(Phosphotransferase) domain 1"/>
    <property type="match status" value="1"/>
</dbReference>
<dbReference type="InterPro" id="IPR017441">
    <property type="entry name" value="Protein_kinase_ATP_BS"/>
</dbReference>
<dbReference type="GO" id="GO:0004674">
    <property type="term" value="F:protein serine/threonine kinase activity"/>
    <property type="evidence" value="ECO:0007669"/>
    <property type="project" value="UniProtKB-KW"/>
</dbReference>
<proteinExistence type="inferred from homology"/>